<accession>A0A8J5S0E4</accession>
<organism evidence="1 2">
    <name type="scientific">Zizania palustris</name>
    <name type="common">Northern wild rice</name>
    <dbReference type="NCBI Taxonomy" id="103762"/>
    <lineage>
        <taxon>Eukaryota</taxon>
        <taxon>Viridiplantae</taxon>
        <taxon>Streptophyta</taxon>
        <taxon>Embryophyta</taxon>
        <taxon>Tracheophyta</taxon>
        <taxon>Spermatophyta</taxon>
        <taxon>Magnoliopsida</taxon>
        <taxon>Liliopsida</taxon>
        <taxon>Poales</taxon>
        <taxon>Poaceae</taxon>
        <taxon>BOP clade</taxon>
        <taxon>Oryzoideae</taxon>
        <taxon>Oryzeae</taxon>
        <taxon>Zizaniinae</taxon>
        <taxon>Zizania</taxon>
    </lineage>
</organism>
<evidence type="ECO:0000313" key="1">
    <source>
        <dbReference type="EMBL" id="KAG8060838.1"/>
    </source>
</evidence>
<keyword evidence="2" id="KW-1185">Reference proteome</keyword>
<dbReference type="EMBL" id="JAAALK010000287">
    <property type="protein sequence ID" value="KAG8060838.1"/>
    <property type="molecule type" value="Genomic_DNA"/>
</dbReference>
<reference evidence="1" key="2">
    <citation type="submission" date="2021-02" db="EMBL/GenBank/DDBJ databases">
        <authorList>
            <person name="Kimball J.A."/>
            <person name="Haas M.W."/>
            <person name="Macchietto M."/>
            <person name="Kono T."/>
            <person name="Duquette J."/>
            <person name="Shao M."/>
        </authorList>
    </citation>
    <scope>NUCLEOTIDE SEQUENCE</scope>
    <source>
        <tissue evidence="1">Fresh leaf tissue</tissue>
    </source>
</reference>
<comment type="caution">
    <text evidence="1">The sequence shown here is derived from an EMBL/GenBank/DDBJ whole genome shotgun (WGS) entry which is preliminary data.</text>
</comment>
<name>A0A8J5S0E4_ZIZPA</name>
<dbReference type="Proteomes" id="UP000729402">
    <property type="component" value="Unassembled WGS sequence"/>
</dbReference>
<evidence type="ECO:0000313" key="2">
    <source>
        <dbReference type="Proteomes" id="UP000729402"/>
    </source>
</evidence>
<sequence length="87" mass="9345">MCSCVASCVELPHARSTSTESSAWTLILNSTAFDCGFRPVPSGAACSPRAKCCGHATERQAFHLVLLEPILPNTECSTTRTNNTQEE</sequence>
<dbReference type="AlphaFoldDB" id="A0A8J5S0E4"/>
<proteinExistence type="predicted"/>
<reference evidence="1" key="1">
    <citation type="journal article" date="2021" name="bioRxiv">
        <title>Whole Genome Assembly and Annotation of Northern Wild Rice, Zizania palustris L., Supports a Whole Genome Duplication in the Zizania Genus.</title>
        <authorList>
            <person name="Haas M."/>
            <person name="Kono T."/>
            <person name="Macchietto M."/>
            <person name="Millas R."/>
            <person name="McGilp L."/>
            <person name="Shao M."/>
            <person name="Duquette J."/>
            <person name="Hirsch C.N."/>
            <person name="Kimball J."/>
        </authorList>
    </citation>
    <scope>NUCLEOTIDE SEQUENCE</scope>
    <source>
        <tissue evidence="1">Fresh leaf tissue</tissue>
    </source>
</reference>
<protein>
    <submittedName>
        <fullName evidence="1">Uncharacterized protein</fullName>
    </submittedName>
</protein>
<gene>
    <name evidence="1" type="ORF">GUJ93_ZPchr0002g24055</name>
</gene>